<dbReference type="OrthoDB" id="284184at2759"/>
<protein>
    <submittedName>
        <fullName evidence="4">Alpha/beta-hydrolase</fullName>
    </submittedName>
</protein>
<keyword evidence="1 4" id="KW-0378">Hydrolase</keyword>
<dbReference type="GeneID" id="54483001"/>
<evidence type="ECO:0000313" key="5">
    <source>
        <dbReference type="Proteomes" id="UP000799437"/>
    </source>
</evidence>
<comment type="similarity">
    <text evidence="2">Belongs to the AB hydrolase superfamily. Epoxide hydrolase family.</text>
</comment>
<dbReference type="Proteomes" id="UP000799437">
    <property type="component" value="Unassembled WGS sequence"/>
</dbReference>
<dbReference type="GO" id="GO:0016787">
    <property type="term" value="F:hydrolase activity"/>
    <property type="evidence" value="ECO:0007669"/>
    <property type="project" value="UniProtKB-KW"/>
</dbReference>
<dbReference type="InterPro" id="IPR000073">
    <property type="entry name" value="AB_hydrolase_1"/>
</dbReference>
<dbReference type="AlphaFoldDB" id="A0A6A6W786"/>
<dbReference type="PRINTS" id="PR00412">
    <property type="entry name" value="EPOXHYDRLASE"/>
</dbReference>
<gene>
    <name evidence="4" type="ORF">EJ05DRAFT_440710</name>
</gene>
<feature type="domain" description="AB hydrolase-1" evidence="3">
    <location>
        <begin position="35"/>
        <end position="331"/>
    </location>
</feature>
<accession>A0A6A6W786</accession>
<evidence type="ECO:0000313" key="4">
    <source>
        <dbReference type="EMBL" id="KAF2756941.1"/>
    </source>
</evidence>
<keyword evidence="5" id="KW-1185">Reference proteome</keyword>
<dbReference type="EMBL" id="ML996574">
    <property type="protein sequence ID" value="KAF2756941.1"/>
    <property type="molecule type" value="Genomic_DNA"/>
</dbReference>
<reference evidence="4" key="1">
    <citation type="journal article" date="2020" name="Stud. Mycol.">
        <title>101 Dothideomycetes genomes: a test case for predicting lifestyles and emergence of pathogens.</title>
        <authorList>
            <person name="Haridas S."/>
            <person name="Albert R."/>
            <person name="Binder M."/>
            <person name="Bloem J."/>
            <person name="Labutti K."/>
            <person name="Salamov A."/>
            <person name="Andreopoulos B."/>
            <person name="Baker S."/>
            <person name="Barry K."/>
            <person name="Bills G."/>
            <person name="Bluhm B."/>
            <person name="Cannon C."/>
            <person name="Castanera R."/>
            <person name="Culley D."/>
            <person name="Daum C."/>
            <person name="Ezra D."/>
            <person name="Gonzalez J."/>
            <person name="Henrissat B."/>
            <person name="Kuo A."/>
            <person name="Liang C."/>
            <person name="Lipzen A."/>
            <person name="Lutzoni F."/>
            <person name="Magnuson J."/>
            <person name="Mondo S."/>
            <person name="Nolan M."/>
            <person name="Ohm R."/>
            <person name="Pangilinan J."/>
            <person name="Park H.-J."/>
            <person name="Ramirez L."/>
            <person name="Alfaro M."/>
            <person name="Sun H."/>
            <person name="Tritt A."/>
            <person name="Yoshinaga Y."/>
            <person name="Zwiers L.-H."/>
            <person name="Turgeon B."/>
            <person name="Goodwin S."/>
            <person name="Spatafora J."/>
            <person name="Crous P."/>
            <person name="Grigoriev I."/>
        </authorList>
    </citation>
    <scope>NUCLEOTIDE SEQUENCE</scope>
    <source>
        <strain evidence="4">CBS 121739</strain>
    </source>
</reference>
<dbReference type="PANTHER" id="PTHR43329">
    <property type="entry name" value="EPOXIDE HYDROLASE"/>
    <property type="match status" value="1"/>
</dbReference>
<name>A0A6A6W786_9PEZI</name>
<dbReference type="Pfam" id="PF00561">
    <property type="entry name" value="Abhydrolase_1"/>
    <property type="match status" value="1"/>
</dbReference>
<dbReference type="Gene3D" id="3.40.50.1820">
    <property type="entry name" value="alpha/beta hydrolase"/>
    <property type="match status" value="1"/>
</dbReference>
<dbReference type="SUPFAM" id="SSF53474">
    <property type="entry name" value="alpha/beta-Hydrolases"/>
    <property type="match status" value="1"/>
</dbReference>
<evidence type="ECO:0000256" key="2">
    <source>
        <dbReference type="ARBA" id="ARBA00038334"/>
    </source>
</evidence>
<sequence>MDQFKHKTLVTKPYELTYSYYTSPGFEAKVDSGVPTLMISHGFPDDAHMWAGTLPTLLKLPYPIILIDILGLGDSSKSTTVEHYSYKQQANSLAQILDEENVGKVIAIGHDWGSAITQRFYLYHRARCIGVSLLCLAYQIPSTEPFNLDQANIATTKRFGYPQWEYWNYFTAPDAPAQIEANLERFWEANNGYYPSPDPTDNGQDIWMREMFDVKDGMRDYIQGTGKWAGFTVELNAYARDAQLKKRYLDRLKEGRLAAPVNYYHSLKNNTMLEDERVLAQNPKIEVPLLYIGMTGDWVCRTDLMVDAKEKGLVPDLEEQTVVGNHWSMYDAGNAAIVAGYWADWLSRKFPV</sequence>
<evidence type="ECO:0000256" key="1">
    <source>
        <dbReference type="ARBA" id="ARBA00022801"/>
    </source>
</evidence>
<proteinExistence type="inferred from homology"/>
<evidence type="ECO:0000259" key="3">
    <source>
        <dbReference type="Pfam" id="PF00561"/>
    </source>
</evidence>
<dbReference type="InterPro" id="IPR000639">
    <property type="entry name" value="Epox_hydrolase-like"/>
</dbReference>
<dbReference type="RefSeq" id="XP_033599392.1">
    <property type="nucleotide sequence ID" value="XM_033741947.1"/>
</dbReference>
<dbReference type="InterPro" id="IPR029058">
    <property type="entry name" value="AB_hydrolase_fold"/>
</dbReference>
<organism evidence="4 5">
    <name type="scientific">Pseudovirgaria hyperparasitica</name>
    <dbReference type="NCBI Taxonomy" id="470096"/>
    <lineage>
        <taxon>Eukaryota</taxon>
        <taxon>Fungi</taxon>
        <taxon>Dikarya</taxon>
        <taxon>Ascomycota</taxon>
        <taxon>Pezizomycotina</taxon>
        <taxon>Dothideomycetes</taxon>
        <taxon>Dothideomycetes incertae sedis</taxon>
        <taxon>Acrospermales</taxon>
        <taxon>Acrospermaceae</taxon>
        <taxon>Pseudovirgaria</taxon>
    </lineage>
</organism>